<accession>A0A2C6MIN3</accession>
<proteinExistence type="predicted"/>
<sequence>MPRKLKKAKAKPDVAPGMYDFIEQDASPEEIKRGEFTRVTTLSFDETH</sequence>
<reference evidence="1 2" key="1">
    <citation type="submission" date="2013-09" db="EMBL/GenBank/DDBJ databases">
        <title>Biodegradation of hydrocarbons in the deep terrestrial subsurface : characterization of a microbial consortium composed of two Desulfotomaculum species originating from a deep geological formation.</title>
        <authorList>
            <person name="Aullo T."/>
            <person name="Berlendis S."/>
            <person name="Lascourreges J.-F."/>
            <person name="Dessort D."/>
            <person name="Saint-Laurent S."/>
            <person name="Schraauwers B."/>
            <person name="Mas J."/>
            <person name="Magot M."/>
            <person name="Ranchou-Peyruse A."/>
        </authorList>
    </citation>
    <scope>NUCLEOTIDE SEQUENCE [LARGE SCALE GENOMIC DNA]</scope>
    <source>
        <strain evidence="1 2">Bs107</strain>
    </source>
</reference>
<protein>
    <submittedName>
        <fullName evidence="1">Uncharacterized protein</fullName>
    </submittedName>
</protein>
<dbReference type="Proteomes" id="UP000222564">
    <property type="component" value="Unassembled WGS sequence"/>
</dbReference>
<keyword evidence="2" id="KW-1185">Reference proteome</keyword>
<comment type="caution">
    <text evidence="1">The sequence shown here is derived from an EMBL/GenBank/DDBJ whole genome shotgun (WGS) entry which is preliminary data.</text>
</comment>
<dbReference type="RefSeq" id="WP_180260968.1">
    <property type="nucleotide sequence ID" value="NZ_AWQQ01000024.1"/>
</dbReference>
<evidence type="ECO:0000313" key="2">
    <source>
        <dbReference type="Proteomes" id="UP000222564"/>
    </source>
</evidence>
<name>A0A2C6MIN3_9FIRM</name>
<dbReference type="AlphaFoldDB" id="A0A2C6MIN3"/>
<dbReference type="EMBL" id="AWQQ01000024">
    <property type="protein sequence ID" value="PHJ39336.1"/>
    <property type="molecule type" value="Genomic_DNA"/>
</dbReference>
<evidence type="ECO:0000313" key="1">
    <source>
        <dbReference type="EMBL" id="PHJ39336.1"/>
    </source>
</evidence>
<organism evidence="1 2">
    <name type="scientific">Desulforamulus profundi</name>
    <dbReference type="NCBI Taxonomy" id="1383067"/>
    <lineage>
        <taxon>Bacteria</taxon>
        <taxon>Bacillati</taxon>
        <taxon>Bacillota</taxon>
        <taxon>Clostridia</taxon>
        <taxon>Eubacteriales</taxon>
        <taxon>Peptococcaceae</taxon>
        <taxon>Desulforamulus</taxon>
    </lineage>
</organism>
<gene>
    <name evidence="1" type="ORF">P378_04260</name>
</gene>